<dbReference type="Proteomes" id="UP000095280">
    <property type="component" value="Unplaced"/>
</dbReference>
<sequence>HRGFRRPGSAAAANPAAAAAAAVIPKLAWVAWLAATAPNYARAARLEEIEMLVAELAELGDALRMLGASIRIGDSPPAAGRHGYDRLVEQSQVQDSPARSCKRRLTLKCQSLAAGSMRNELKEQECLNTGQGGNDAGSERAGSVLLPTRLQQFNVGPGVPQLSGHLSPLCAPRRCARRGRPRRHWWRPFSACQSALWAGPADRWRRLRRRGPMGGALCAGAGGMRGRGVYAGGPHPGVPNGGGIHYWRTIITAAAATQAWAGRLSTAAAAVALAARYQQQPAGRSRRRQRGATVVS</sequence>
<protein>
    <submittedName>
        <fullName evidence="2">WASH_WAHD domain-containing protein</fullName>
    </submittedName>
</protein>
<keyword evidence="1" id="KW-1185">Reference proteome</keyword>
<name>A0A1I8FCW3_9PLAT</name>
<dbReference type="AlphaFoldDB" id="A0A1I8FCW3"/>
<accession>A0A1I8FCW3</accession>
<evidence type="ECO:0000313" key="2">
    <source>
        <dbReference type="WBParaSite" id="maker-unitig_29627-snap-gene-0.1-mRNA-1"/>
    </source>
</evidence>
<dbReference type="WBParaSite" id="maker-unitig_29627-snap-gene-0.1-mRNA-1">
    <property type="protein sequence ID" value="maker-unitig_29627-snap-gene-0.1-mRNA-1"/>
    <property type="gene ID" value="maker-unitig_29627-snap-gene-0.1"/>
</dbReference>
<organism evidence="1 2">
    <name type="scientific">Macrostomum lignano</name>
    <dbReference type="NCBI Taxonomy" id="282301"/>
    <lineage>
        <taxon>Eukaryota</taxon>
        <taxon>Metazoa</taxon>
        <taxon>Spiralia</taxon>
        <taxon>Lophotrochozoa</taxon>
        <taxon>Platyhelminthes</taxon>
        <taxon>Rhabditophora</taxon>
        <taxon>Macrostomorpha</taxon>
        <taxon>Macrostomida</taxon>
        <taxon>Macrostomidae</taxon>
        <taxon>Macrostomum</taxon>
    </lineage>
</organism>
<reference evidence="2" key="1">
    <citation type="submission" date="2016-11" db="UniProtKB">
        <authorList>
            <consortium name="WormBaseParasite"/>
        </authorList>
    </citation>
    <scope>IDENTIFICATION</scope>
</reference>
<proteinExistence type="predicted"/>
<evidence type="ECO:0000313" key="1">
    <source>
        <dbReference type="Proteomes" id="UP000095280"/>
    </source>
</evidence>